<gene>
    <name evidence="2" type="ORF">PU560_03730</name>
</gene>
<evidence type="ECO:0000259" key="1">
    <source>
        <dbReference type="Pfam" id="PF04101"/>
    </source>
</evidence>
<proteinExistence type="predicted"/>
<organism evidence="2 3">
    <name type="scientific">Georgenia halotolerans</name>
    <dbReference type="NCBI Taxonomy" id="3028317"/>
    <lineage>
        <taxon>Bacteria</taxon>
        <taxon>Bacillati</taxon>
        <taxon>Actinomycetota</taxon>
        <taxon>Actinomycetes</taxon>
        <taxon>Micrococcales</taxon>
        <taxon>Bogoriellaceae</taxon>
        <taxon>Georgenia</taxon>
    </lineage>
</organism>
<dbReference type="Proteomes" id="UP001165561">
    <property type="component" value="Unassembled WGS sequence"/>
</dbReference>
<reference evidence="2" key="1">
    <citation type="submission" date="2023-02" db="EMBL/GenBank/DDBJ databases">
        <title>Georgenia sp.10Sc9-8, isolated from a soil sample collected from the Taklamakan desert.</title>
        <authorList>
            <person name="Liu S."/>
        </authorList>
    </citation>
    <scope>NUCLEOTIDE SEQUENCE</scope>
    <source>
        <strain evidence="2">10Sc9-8</strain>
    </source>
</reference>
<accession>A0ABT5TU59</accession>
<dbReference type="Gene3D" id="3.40.50.2000">
    <property type="entry name" value="Glycogen Phosphorylase B"/>
    <property type="match status" value="1"/>
</dbReference>
<dbReference type="SUPFAM" id="SSF53756">
    <property type="entry name" value="UDP-Glycosyltransferase/glycogen phosphorylase"/>
    <property type="match status" value="1"/>
</dbReference>
<name>A0ABT5TU59_9MICO</name>
<feature type="domain" description="Glycosyl transferase family 28 C-terminal" evidence="1">
    <location>
        <begin position="158"/>
        <end position="242"/>
    </location>
</feature>
<sequence length="265" mass="27953">DGTFPYQGIEEVREGHPRSRWVWSRRGMWKQGRSVEQVSKSAWFDAVLEPGDLAAPYDVGATRDAAAHPVGPVTLLDTADLQDRRSARQALGLPAEGPLALLSLGAGNLNDTGSAIGAAGEALRRLGVGVCVTVPEIASSGRTREADVHLVRDYPLSRRYAAFDVAISAAGYNSFHELLRFGVPTLFVPNVHTQLDDQAARAQYAADQGWSRVLPELTADGAEAAVAHLLAHGADMAAAAQARDPGNGAAAAAELVGTMAREVRG</sequence>
<keyword evidence="3" id="KW-1185">Reference proteome</keyword>
<comment type="caution">
    <text evidence="2">The sequence shown here is derived from an EMBL/GenBank/DDBJ whole genome shotgun (WGS) entry which is preliminary data.</text>
</comment>
<dbReference type="InterPro" id="IPR007235">
    <property type="entry name" value="Glyco_trans_28_C"/>
</dbReference>
<feature type="non-terminal residue" evidence="2">
    <location>
        <position position="1"/>
    </location>
</feature>
<dbReference type="EMBL" id="JARACI010000560">
    <property type="protein sequence ID" value="MDD9205577.1"/>
    <property type="molecule type" value="Genomic_DNA"/>
</dbReference>
<dbReference type="Pfam" id="PF04101">
    <property type="entry name" value="Glyco_tran_28_C"/>
    <property type="match status" value="1"/>
</dbReference>
<protein>
    <submittedName>
        <fullName evidence="2">Glycosyltransferase</fullName>
    </submittedName>
</protein>
<evidence type="ECO:0000313" key="2">
    <source>
        <dbReference type="EMBL" id="MDD9205577.1"/>
    </source>
</evidence>
<evidence type="ECO:0000313" key="3">
    <source>
        <dbReference type="Proteomes" id="UP001165561"/>
    </source>
</evidence>